<dbReference type="EMBL" id="CP088295">
    <property type="protein sequence ID" value="UUY05852.1"/>
    <property type="molecule type" value="Genomic_DNA"/>
</dbReference>
<evidence type="ECO:0000313" key="1">
    <source>
        <dbReference type="EMBL" id="UUY05852.1"/>
    </source>
</evidence>
<keyword evidence="2" id="KW-1185">Reference proteome</keyword>
<name>A0ABY5PMI0_9ACTN</name>
<organism evidence="1 2">
    <name type="scientific">Svornostia abyssi</name>
    <dbReference type="NCBI Taxonomy" id="2898438"/>
    <lineage>
        <taxon>Bacteria</taxon>
        <taxon>Bacillati</taxon>
        <taxon>Actinomycetota</taxon>
        <taxon>Thermoleophilia</taxon>
        <taxon>Solirubrobacterales</taxon>
        <taxon>Baekduiaceae</taxon>
        <taxon>Svornostia</taxon>
    </lineage>
</organism>
<evidence type="ECO:0000313" key="2">
    <source>
        <dbReference type="Proteomes" id="UP001058860"/>
    </source>
</evidence>
<sequence>MEEVNAQLGGVNARLVRMAVAEEEAGEHALAGDVRGLREQVEASAAGLEAAYGDGSV</sequence>
<gene>
    <name evidence="1" type="ORF">LRS13_10135</name>
</gene>
<dbReference type="Proteomes" id="UP001058860">
    <property type="component" value="Chromosome"/>
</dbReference>
<dbReference type="RefSeq" id="WP_353866293.1">
    <property type="nucleotide sequence ID" value="NZ_CP088295.1"/>
</dbReference>
<protein>
    <submittedName>
        <fullName evidence="1">Uncharacterized protein</fullName>
    </submittedName>
</protein>
<reference evidence="2" key="1">
    <citation type="submission" date="2021-11" db="EMBL/GenBank/DDBJ databases">
        <title>Cultivation dependent microbiological survey of springs from the worlds oldest radium mine currently devoted to the extraction of radon-saturated water.</title>
        <authorList>
            <person name="Kapinusova G."/>
            <person name="Smrhova T."/>
            <person name="Strejcek M."/>
            <person name="Suman J."/>
            <person name="Jani K."/>
            <person name="Pajer P."/>
            <person name="Uhlik O."/>
        </authorList>
    </citation>
    <scope>NUCLEOTIDE SEQUENCE [LARGE SCALE GENOMIC DNA]</scope>
    <source>
        <strain evidence="2">J379</strain>
    </source>
</reference>
<proteinExistence type="predicted"/>
<accession>A0ABY5PMI0</accession>